<evidence type="ECO:0000256" key="2">
    <source>
        <dbReference type="ARBA" id="ARBA00007193"/>
    </source>
</evidence>
<evidence type="ECO:0000256" key="4">
    <source>
        <dbReference type="ARBA" id="ARBA00022461"/>
    </source>
</evidence>
<dbReference type="OrthoDB" id="6419728at2759"/>
<keyword evidence="10 12" id="KW-0739">Sodium transport</keyword>
<sequence>MEFMFLYWTYPTVIDIQQSSPSYIKAPAFSICNPIGYNYTEICYGFEVSPCLPTSFRRYASAQICERFPLNCFNGSLPSDYSVVAYNKFTENLEIQPEYHDRLRIKLEDYLNCTIEFAGVKRSCNMENVMGSFYTKEELPQYCYTLYSLWGQPNKTRESFPKGSIMRLHFFLNASLRPGPEEDGIYRPSRNIPSTPSIQIAVHSPYYLPSPYLEGSNFLGGRAYEMRLTMIEHCCISYCYSWSEKFLLPAPYVTNCTNYLATWEKRGGKSPINQMGVVEECRMKRFYEGMGCVPLTVDYPHQYPICKTCPEGKCDYSINTDNCTLLADHYNQPCRSLSYTATKEQKVISYYQEVDMPFITKSKKKEGARWRIPHYDCEGHKFWSKECSTIDIDVLFDRFEITSLTYNPKFESLEIFSVIGGYLGMWLGISLVTVYDFIGSVISFAHKYSMKWRENKRNKIKNFPYFEKKYEKRDKSLRKAF</sequence>
<name>A0A8X6PDW3_NEPPI</name>
<gene>
    <name evidence="14" type="primary">AVEN_163537_1</name>
    <name evidence="14" type="ORF">NPIL_106831</name>
</gene>
<evidence type="ECO:0000256" key="12">
    <source>
        <dbReference type="RuleBase" id="RU000679"/>
    </source>
</evidence>
<accession>A0A8X6PDW3</accession>
<evidence type="ECO:0000256" key="11">
    <source>
        <dbReference type="ARBA" id="ARBA00023303"/>
    </source>
</evidence>
<keyword evidence="7" id="KW-0915">Sodium</keyword>
<keyword evidence="5 12" id="KW-0812">Transmembrane</keyword>
<evidence type="ECO:0000256" key="10">
    <source>
        <dbReference type="ARBA" id="ARBA00023201"/>
    </source>
</evidence>
<evidence type="ECO:0000256" key="5">
    <source>
        <dbReference type="ARBA" id="ARBA00022692"/>
    </source>
</evidence>
<dbReference type="Pfam" id="PF00858">
    <property type="entry name" value="ASC"/>
    <property type="match status" value="1"/>
</dbReference>
<dbReference type="GO" id="GO:0005886">
    <property type="term" value="C:plasma membrane"/>
    <property type="evidence" value="ECO:0007669"/>
    <property type="project" value="TreeGrafter"/>
</dbReference>
<keyword evidence="3 12" id="KW-0813">Transport</keyword>
<dbReference type="GO" id="GO:0015280">
    <property type="term" value="F:ligand-gated sodium channel activity"/>
    <property type="evidence" value="ECO:0007669"/>
    <property type="project" value="TreeGrafter"/>
</dbReference>
<comment type="similarity">
    <text evidence="2 12">Belongs to the amiloride-sensitive sodium channel (TC 1.A.6) family.</text>
</comment>
<reference evidence="14" key="1">
    <citation type="submission" date="2020-08" db="EMBL/GenBank/DDBJ databases">
        <title>Multicomponent nature underlies the extraordinary mechanical properties of spider dragline silk.</title>
        <authorList>
            <person name="Kono N."/>
            <person name="Nakamura H."/>
            <person name="Mori M."/>
            <person name="Yoshida Y."/>
            <person name="Ohtoshi R."/>
            <person name="Malay A.D."/>
            <person name="Moran D.A.P."/>
            <person name="Tomita M."/>
            <person name="Numata K."/>
            <person name="Arakawa K."/>
        </authorList>
    </citation>
    <scope>NUCLEOTIDE SEQUENCE</scope>
</reference>
<evidence type="ECO:0000256" key="3">
    <source>
        <dbReference type="ARBA" id="ARBA00022448"/>
    </source>
</evidence>
<evidence type="ECO:0000256" key="8">
    <source>
        <dbReference type="ARBA" id="ARBA00023065"/>
    </source>
</evidence>
<keyword evidence="15" id="KW-1185">Reference proteome</keyword>
<evidence type="ECO:0000256" key="7">
    <source>
        <dbReference type="ARBA" id="ARBA00023053"/>
    </source>
</evidence>
<keyword evidence="6 13" id="KW-1133">Transmembrane helix</keyword>
<dbReference type="PANTHER" id="PTHR11690:SF248">
    <property type="entry name" value="PICKPOCKET 17, ISOFORM A"/>
    <property type="match status" value="1"/>
</dbReference>
<evidence type="ECO:0000256" key="9">
    <source>
        <dbReference type="ARBA" id="ARBA00023136"/>
    </source>
</evidence>
<feature type="transmembrane region" description="Helical" evidence="13">
    <location>
        <begin position="423"/>
        <end position="445"/>
    </location>
</feature>
<proteinExistence type="inferred from homology"/>
<evidence type="ECO:0000256" key="13">
    <source>
        <dbReference type="SAM" id="Phobius"/>
    </source>
</evidence>
<dbReference type="EMBL" id="BMAW01019932">
    <property type="protein sequence ID" value="GFT65769.1"/>
    <property type="molecule type" value="Genomic_DNA"/>
</dbReference>
<evidence type="ECO:0000256" key="1">
    <source>
        <dbReference type="ARBA" id="ARBA00004141"/>
    </source>
</evidence>
<evidence type="ECO:0000313" key="14">
    <source>
        <dbReference type="EMBL" id="GFT65769.1"/>
    </source>
</evidence>
<keyword evidence="11 12" id="KW-0407">Ion channel</keyword>
<dbReference type="Proteomes" id="UP000887013">
    <property type="component" value="Unassembled WGS sequence"/>
</dbReference>
<dbReference type="Gene3D" id="1.10.287.770">
    <property type="entry name" value="YojJ-like"/>
    <property type="match status" value="1"/>
</dbReference>
<keyword evidence="4 12" id="KW-0894">Sodium channel</keyword>
<comment type="subcellular location">
    <subcellularLocation>
        <location evidence="1">Membrane</location>
        <topology evidence="1">Multi-pass membrane protein</topology>
    </subcellularLocation>
</comment>
<evidence type="ECO:0000256" key="6">
    <source>
        <dbReference type="ARBA" id="ARBA00022989"/>
    </source>
</evidence>
<dbReference type="AlphaFoldDB" id="A0A8X6PDW3"/>
<evidence type="ECO:0000313" key="15">
    <source>
        <dbReference type="Proteomes" id="UP000887013"/>
    </source>
</evidence>
<protein>
    <submittedName>
        <fullName evidence="14">Uncharacterized protein</fullName>
    </submittedName>
</protein>
<dbReference type="PANTHER" id="PTHR11690">
    <property type="entry name" value="AMILORIDE-SENSITIVE SODIUM CHANNEL-RELATED"/>
    <property type="match status" value="1"/>
</dbReference>
<dbReference type="InterPro" id="IPR001873">
    <property type="entry name" value="ENaC"/>
</dbReference>
<keyword evidence="8 12" id="KW-0406">Ion transport</keyword>
<organism evidence="14 15">
    <name type="scientific">Nephila pilipes</name>
    <name type="common">Giant wood spider</name>
    <name type="synonym">Nephila maculata</name>
    <dbReference type="NCBI Taxonomy" id="299642"/>
    <lineage>
        <taxon>Eukaryota</taxon>
        <taxon>Metazoa</taxon>
        <taxon>Ecdysozoa</taxon>
        <taxon>Arthropoda</taxon>
        <taxon>Chelicerata</taxon>
        <taxon>Arachnida</taxon>
        <taxon>Araneae</taxon>
        <taxon>Araneomorphae</taxon>
        <taxon>Entelegynae</taxon>
        <taxon>Araneoidea</taxon>
        <taxon>Nephilidae</taxon>
        <taxon>Nephila</taxon>
    </lineage>
</organism>
<comment type="caution">
    <text evidence="14">The sequence shown here is derived from an EMBL/GenBank/DDBJ whole genome shotgun (WGS) entry which is preliminary data.</text>
</comment>
<keyword evidence="9 13" id="KW-0472">Membrane</keyword>